<dbReference type="GO" id="GO:0006303">
    <property type="term" value="P:double-strand break repair via nonhomologous end joining"/>
    <property type="evidence" value="ECO:0007669"/>
    <property type="project" value="InterPro"/>
</dbReference>
<evidence type="ECO:0000256" key="2">
    <source>
        <dbReference type="SAM" id="MobiDB-lite"/>
    </source>
</evidence>
<feature type="domain" description="Ku" evidence="3">
    <location>
        <begin position="54"/>
        <end position="180"/>
    </location>
</feature>
<organism evidence="4 5">
    <name type="scientific">Salinicola socius</name>
    <dbReference type="NCBI Taxonomy" id="404433"/>
    <lineage>
        <taxon>Bacteria</taxon>
        <taxon>Pseudomonadati</taxon>
        <taxon>Pseudomonadota</taxon>
        <taxon>Gammaproteobacteria</taxon>
        <taxon>Oceanospirillales</taxon>
        <taxon>Halomonadaceae</taxon>
        <taxon>Salinicola</taxon>
    </lineage>
</organism>
<feature type="region of interest" description="Disordered" evidence="2">
    <location>
        <begin position="222"/>
        <end position="257"/>
    </location>
</feature>
<dbReference type="PANTHER" id="PTHR41251">
    <property type="entry name" value="NON-HOMOLOGOUS END JOINING PROTEIN KU"/>
    <property type="match status" value="1"/>
</dbReference>
<evidence type="ECO:0000313" key="5">
    <source>
        <dbReference type="Proteomes" id="UP000186878"/>
    </source>
</evidence>
<dbReference type="RefSeq" id="WP_075569166.1">
    <property type="nucleotide sequence ID" value="NZ_MSDO01000005.1"/>
</dbReference>
<comment type="caution">
    <text evidence="4">The sequence shown here is derived from an EMBL/GenBank/DDBJ whole genome shotgun (WGS) entry which is preliminary data.</text>
</comment>
<evidence type="ECO:0000259" key="3">
    <source>
        <dbReference type="SMART" id="SM00559"/>
    </source>
</evidence>
<dbReference type="Pfam" id="PF02735">
    <property type="entry name" value="Ku"/>
    <property type="match status" value="1"/>
</dbReference>
<dbReference type="GO" id="GO:0003690">
    <property type="term" value="F:double-stranded DNA binding"/>
    <property type="evidence" value="ECO:0007669"/>
    <property type="project" value="TreeGrafter"/>
</dbReference>
<reference evidence="4 5" key="1">
    <citation type="submission" date="2016-12" db="EMBL/GenBank/DDBJ databases">
        <title>Draft genome sequences of strains Salinicola socius SMB35, Salinicola sp. MH3R3-1 and Chromohalobacter sp. SMB17 from the Verkhnekamsk potash mining region of Russia.</title>
        <authorList>
            <person name="Mavrodi D.V."/>
            <person name="Olsson B.E."/>
            <person name="Korsakova E.S."/>
            <person name="Pyankova A."/>
            <person name="Mavrodi O.V."/>
            <person name="Plotnikova E.G."/>
        </authorList>
    </citation>
    <scope>NUCLEOTIDE SEQUENCE [LARGE SCALE GENOMIC DNA]</scope>
    <source>
        <strain evidence="4 5">SMB35</strain>
    </source>
</reference>
<dbReference type="Proteomes" id="UP000186878">
    <property type="component" value="Unassembled WGS sequence"/>
</dbReference>
<dbReference type="PANTHER" id="PTHR41251:SF1">
    <property type="entry name" value="NON-HOMOLOGOUS END JOINING PROTEIN KU"/>
    <property type="match status" value="1"/>
</dbReference>
<name>A0A1Q8SUD9_9GAMM</name>
<dbReference type="InterPro" id="IPR006164">
    <property type="entry name" value="DNA_bd_Ku70/Ku80"/>
</dbReference>
<proteinExistence type="predicted"/>
<accession>A0A1Q8SUD9</accession>
<dbReference type="PIRSF" id="PIRSF006493">
    <property type="entry name" value="Prok_Ku"/>
    <property type="match status" value="1"/>
</dbReference>
<dbReference type="EMBL" id="MSDO01000005">
    <property type="protein sequence ID" value="OLO05069.1"/>
    <property type="molecule type" value="Genomic_DNA"/>
</dbReference>
<keyword evidence="5" id="KW-1185">Reference proteome</keyword>
<dbReference type="SUPFAM" id="SSF100939">
    <property type="entry name" value="SPOC domain-like"/>
    <property type="match status" value="1"/>
</dbReference>
<dbReference type="InterPro" id="IPR016194">
    <property type="entry name" value="SPOC-like_C_dom_sf"/>
</dbReference>
<dbReference type="InterPro" id="IPR009187">
    <property type="entry name" value="Prok_Ku"/>
</dbReference>
<dbReference type="AlphaFoldDB" id="A0A1Q8SUD9"/>
<dbReference type="SMART" id="SM00559">
    <property type="entry name" value="Ku78"/>
    <property type="match status" value="1"/>
</dbReference>
<sequence length="257" mass="29369">MSARAVWKGVIGFGSERVPVKLYTAVTDRNVHFRLLDRRRHRPVHQMMIEPQSGKTVSSDDRHKAVVGKRDRILFDDEELDALTPAPSRDIEVMHFLPPGTIDHQWYQRPYFLGPDGDVETFDAFAAALAGSGREGLVHWVMRHKAYVGALRDHDGHPLLITLRHLDEVVDADALEPPGGDELSDSEVRMATDLIEMYAADFEPERYQDEYRQRLEALVETKRSGKRVKVKPRRRQQPDDDIASSLKASLARERKRA</sequence>
<evidence type="ECO:0000256" key="1">
    <source>
        <dbReference type="ARBA" id="ARBA00023125"/>
    </source>
</evidence>
<evidence type="ECO:0000313" key="4">
    <source>
        <dbReference type="EMBL" id="OLO05069.1"/>
    </source>
</evidence>
<dbReference type="OrthoDB" id="9795084at2"/>
<dbReference type="Gene3D" id="2.40.290.10">
    <property type="match status" value="1"/>
</dbReference>
<gene>
    <name evidence="4" type="ORF">BTW07_05490</name>
</gene>
<dbReference type="STRING" id="404433.BTW07_05490"/>
<feature type="compositionally biased region" description="Basic residues" evidence="2">
    <location>
        <begin position="224"/>
        <end position="235"/>
    </location>
</feature>
<keyword evidence="1" id="KW-0238">DNA-binding</keyword>
<protein>
    <submittedName>
        <fullName evidence="4">Ku protein</fullName>
    </submittedName>
</protein>